<proteinExistence type="predicted"/>
<organism evidence="2 3">
    <name type="scientific">Stephania yunnanensis</name>
    <dbReference type="NCBI Taxonomy" id="152371"/>
    <lineage>
        <taxon>Eukaryota</taxon>
        <taxon>Viridiplantae</taxon>
        <taxon>Streptophyta</taxon>
        <taxon>Embryophyta</taxon>
        <taxon>Tracheophyta</taxon>
        <taxon>Spermatophyta</taxon>
        <taxon>Magnoliopsida</taxon>
        <taxon>Ranunculales</taxon>
        <taxon>Menispermaceae</taxon>
        <taxon>Menispermoideae</taxon>
        <taxon>Cissampelideae</taxon>
        <taxon>Stephania</taxon>
    </lineage>
</organism>
<dbReference type="EMBL" id="JBBNAF010000004">
    <property type="protein sequence ID" value="KAK9150946.1"/>
    <property type="molecule type" value="Genomic_DNA"/>
</dbReference>
<evidence type="ECO:0000256" key="1">
    <source>
        <dbReference type="SAM" id="SignalP"/>
    </source>
</evidence>
<evidence type="ECO:0000313" key="3">
    <source>
        <dbReference type="Proteomes" id="UP001420932"/>
    </source>
</evidence>
<reference evidence="2 3" key="1">
    <citation type="submission" date="2024-01" db="EMBL/GenBank/DDBJ databases">
        <title>Genome assemblies of Stephania.</title>
        <authorList>
            <person name="Yang L."/>
        </authorList>
    </citation>
    <scope>NUCLEOTIDE SEQUENCE [LARGE SCALE GENOMIC DNA]</scope>
    <source>
        <strain evidence="2">YNDBR</strain>
        <tissue evidence="2">Leaf</tissue>
    </source>
</reference>
<dbReference type="Proteomes" id="UP001420932">
    <property type="component" value="Unassembled WGS sequence"/>
</dbReference>
<comment type="caution">
    <text evidence="2">The sequence shown here is derived from an EMBL/GenBank/DDBJ whole genome shotgun (WGS) entry which is preliminary data.</text>
</comment>
<keyword evidence="1" id="KW-0732">Signal</keyword>
<dbReference type="PANTHER" id="PTHR16057:SF1">
    <property type="entry name" value="PROTEIN LINES HOMOLOG 1"/>
    <property type="match status" value="1"/>
</dbReference>
<accession>A0AAP0KE38</accession>
<gene>
    <name evidence="2" type="ORF">Syun_009255</name>
</gene>
<feature type="chain" id="PRO_5042911257" evidence="1">
    <location>
        <begin position="29"/>
        <end position="169"/>
    </location>
</feature>
<name>A0AAP0KE38_9MAGN</name>
<dbReference type="AlphaFoldDB" id="A0AAP0KE38"/>
<dbReference type="PANTHER" id="PTHR16057">
    <property type="entry name" value="WINS1, 2 PROTEIN"/>
    <property type="match status" value="1"/>
</dbReference>
<protein>
    <submittedName>
        <fullName evidence="2">Uncharacterized protein</fullName>
    </submittedName>
</protein>
<feature type="signal peptide" evidence="1">
    <location>
        <begin position="1"/>
        <end position="28"/>
    </location>
</feature>
<sequence>MVMDWIRLRRGIFLVILVAVAFSASVSAQVLERESERKSEALKRVAKDLDRQSKDDFLFEALLRLSSPLFSGEQVLHYDHLVLLDYLISEDIGISCLQYLLRALRTVSNTWPLFAEFQRPALGGIINGIEPEVLVEVFFSELVRFPLDGFFCGFTALNRGFYELLEILS</sequence>
<evidence type="ECO:0000313" key="2">
    <source>
        <dbReference type="EMBL" id="KAK9150946.1"/>
    </source>
</evidence>
<keyword evidence="3" id="KW-1185">Reference proteome</keyword>
<dbReference type="InterPro" id="IPR024875">
    <property type="entry name" value="Protein_Lines"/>
</dbReference>